<dbReference type="InterPro" id="IPR015946">
    <property type="entry name" value="KH_dom-like_a/b"/>
</dbReference>
<keyword evidence="3" id="KW-0143">Chaperone</keyword>
<dbReference type="Pfam" id="PF13083">
    <property type="entry name" value="KH_KhpA-B"/>
    <property type="match status" value="1"/>
</dbReference>
<keyword evidence="1 3" id="KW-0963">Cytoplasm</keyword>
<dbReference type="PROSITE" id="PS50084">
    <property type="entry name" value="KH_TYPE_1"/>
    <property type="match status" value="1"/>
</dbReference>
<dbReference type="GO" id="GO:0003723">
    <property type="term" value="F:RNA binding"/>
    <property type="evidence" value="ECO:0007669"/>
    <property type="project" value="UniProtKB-UniRule"/>
</dbReference>
<comment type="subunit">
    <text evidence="3">Forms a complex with KhpB.</text>
</comment>
<comment type="function">
    <text evidence="3">A probable RNA chaperone. Forms a complex with KhpB which binds to cellular RNA and controls its expression. Plays a role in peptidoglycan (PG) homeostasis and cell length regulation.</text>
</comment>
<dbReference type="GO" id="GO:0005737">
    <property type="term" value="C:cytoplasm"/>
    <property type="evidence" value="ECO:0007669"/>
    <property type="project" value="UniProtKB-SubCell"/>
</dbReference>
<dbReference type="GO" id="GO:0008360">
    <property type="term" value="P:regulation of cell shape"/>
    <property type="evidence" value="ECO:0007669"/>
    <property type="project" value="UniProtKB-KW"/>
</dbReference>
<protein>
    <recommendedName>
        <fullName evidence="3">RNA-binding protein KhpA</fullName>
    </recommendedName>
    <alternativeName>
        <fullName evidence="3">KH-domain protein A</fullName>
    </alternativeName>
</protein>
<dbReference type="PANTHER" id="PTHR34654:SF1">
    <property type="entry name" value="RNA-BINDING PROTEIN KHPA"/>
    <property type="match status" value="1"/>
</dbReference>
<comment type="similarity">
    <text evidence="3">Belongs to the KhpA RNA-binding protein family.</text>
</comment>
<dbReference type="PANTHER" id="PTHR34654">
    <property type="entry name" value="UPF0109 PROTEIN SCO5592"/>
    <property type="match status" value="1"/>
</dbReference>
<keyword evidence="3" id="KW-0133">Cell shape</keyword>
<evidence type="ECO:0000256" key="2">
    <source>
        <dbReference type="ARBA" id="ARBA00022884"/>
    </source>
</evidence>
<dbReference type="Gene3D" id="3.30.300.20">
    <property type="match status" value="1"/>
</dbReference>
<name>A0A6J4H3D6_9CHLR</name>
<dbReference type="CDD" id="cd22533">
    <property type="entry name" value="KH-II_YlqC-like"/>
    <property type="match status" value="1"/>
</dbReference>
<dbReference type="GO" id="GO:0009252">
    <property type="term" value="P:peptidoglycan biosynthetic process"/>
    <property type="evidence" value="ECO:0007669"/>
    <property type="project" value="UniProtKB-UniRule"/>
</dbReference>
<dbReference type="EMBL" id="CADCTR010000046">
    <property type="protein sequence ID" value="CAA9213795.1"/>
    <property type="molecule type" value="Genomic_DNA"/>
</dbReference>
<evidence type="ECO:0000256" key="3">
    <source>
        <dbReference type="HAMAP-Rule" id="MF_00088"/>
    </source>
</evidence>
<keyword evidence="3" id="KW-0961">Cell wall biogenesis/degradation</keyword>
<proteinExistence type="inferred from homology"/>
<accession>A0A6J4H3D6</accession>
<evidence type="ECO:0000256" key="1">
    <source>
        <dbReference type="ARBA" id="ARBA00022490"/>
    </source>
</evidence>
<organism evidence="4">
    <name type="scientific">uncultured Chloroflexia bacterium</name>
    <dbReference type="NCBI Taxonomy" id="1672391"/>
    <lineage>
        <taxon>Bacteria</taxon>
        <taxon>Bacillati</taxon>
        <taxon>Chloroflexota</taxon>
        <taxon>Chloroflexia</taxon>
        <taxon>environmental samples</taxon>
    </lineage>
</organism>
<comment type="subcellular location">
    <subcellularLocation>
        <location evidence="3">Cytoplasm</location>
    </subcellularLocation>
</comment>
<dbReference type="InterPro" id="IPR009019">
    <property type="entry name" value="KH_sf_prok-type"/>
</dbReference>
<keyword evidence="2 3" id="KW-0694">RNA-binding</keyword>
<sequence>MKDLLEYIVKELVEKPEAVQVRERSGQYAITLDLKVDERDAGKVIGRGGRVAKALRDVLGVAAARERKRVHLDINS</sequence>
<reference evidence="4" key="1">
    <citation type="submission" date="2020-02" db="EMBL/GenBank/DDBJ databases">
        <authorList>
            <person name="Meier V. D."/>
        </authorList>
    </citation>
    <scope>NUCLEOTIDE SEQUENCE</scope>
    <source>
        <strain evidence="4">AVDCRST_MAG93</strain>
    </source>
</reference>
<dbReference type="GO" id="GO:0071555">
    <property type="term" value="P:cell wall organization"/>
    <property type="evidence" value="ECO:0007669"/>
    <property type="project" value="UniProtKB-KW"/>
</dbReference>
<dbReference type="AlphaFoldDB" id="A0A6J4H3D6"/>
<dbReference type="InterPro" id="IPR020627">
    <property type="entry name" value="KhpA"/>
</dbReference>
<gene>
    <name evidence="3" type="primary">khpA</name>
    <name evidence="4" type="ORF">AVDCRST_MAG93-141</name>
</gene>
<evidence type="ECO:0000313" key="4">
    <source>
        <dbReference type="EMBL" id="CAA9213795.1"/>
    </source>
</evidence>
<dbReference type="HAMAP" id="MF_00088">
    <property type="entry name" value="KhpA"/>
    <property type="match status" value="1"/>
</dbReference>
<dbReference type="SUPFAM" id="SSF54814">
    <property type="entry name" value="Prokaryotic type KH domain (KH-domain type II)"/>
    <property type="match status" value="1"/>
</dbReference>